<evidence type="ECO:0000256" key="1">
    <source>
        <dbReference type="SAM" id="SignalP"/>
    </source>
</evidence>
<comment type="caution">
    <text evidence="2">The sequence shown here is derived from an EMBL/GenBank/DDBJ whole genome shotgun (WGS) entry which is preliminary data.</text>
</comment>
<protein>
    <submittedName>
        <fullName evidence="2">Uncharacterized protein</fullName>
    </submittedName>
</protein>
<dbReference type="AlphaFoldDB" id="A0AA39WRM8"/>
<evidence type="ECO:0000313" key="2">
    <source>
        <dbReference type="EMBL" id="KAK0620338.1"/>
    </source>
</evidence>
<accession>A0AA39WRM8</accession>
<dbReference type="Proteomes" id="UP001175000">
    <property type="component" value="Unassembled WGS sequence"/>
</dbReference>
<dbReference type="EMBL" id="JAULSU010000004">
    <property type="protein sequence ID" value="KAK0620338.1"/>
    <property type="molecule type" value="Genomic_DNA"/>
</dbReference>
<name>A0AA39WRM8_9PEZI</name>
<keyword evidence="3" id="KW-1185">Reference proteome</keyword>
<keyword evidence="1" id="KW-0732">Signal</keyword>
<sequence length="237" mass="25048">MRAIACCCSKWPACVLCLALLKRAAYRGHDMRQHAEGGRQLGTCSANTIETIEPPIFGIWVSLGIVGSRLLSTKTAPIFGSSRTPASAARVQGPPSEDHPPCIAVAAASVPRVPPPASVVGPNSFSRTQVPLIRSDARTLCSPRSPGRHVRYQRVRLSVHQMVSEWIGVRILTVAVVTCRDSQGRVSAGGRLLVCLGGARFCQLGRGNQSGGARKALLSAVGVGRGTRGVIRAIEVL</sequence>
<reference evidence="2" key="1">
    <citation type="submission" date="2023-06" db="EMBL/GenBank/DDBJ databases">
        <title>Genome-scale phylogeny and comparative genomics of the fungal order Sordariales.</title>
        <authorList>
            <consortium name="Lawrence Berkeley National Laboratory"/>
            <person name="Hensen N."/>
            <person name="Bonometti L."/>
            <person name="Westerberg I."/>
            <person name="Brannstrom I.O."/>
            <person name="Guillou S."/>
            <person name="Cros-Aarteil S."/>
            <person name="Calhoun S."/>
            <person name="Haridas S."/>
            <person name="Kuo A."/>
            <person name="Mondo S."/>
            <person name="Pangilinan J."/>
            <person name="Riley R."/>
            <person name="Labutti K."/>
            <person name="Andreopoulos B."/>
            <person name="Lipzen A."/>
            <person name="Chen C."/>
            <person name="Yanf M."/>
            <person name="Daum C."/>
            <person name="Ng V."/>
            <person name="Clum A."/>
            <person name="Steindorff A."/>
            <person name="Ohm R."/>
            <person name="Martin F."/>
            <person name="Silar P."/>
            <person name="Natvig D."/>
            <person name="Lalanne C."/>
            <person name="Gautier V."/>
            <person name="Ament-Velasquez S.L."/>
            <person name="Kruys A."/>
            <person name="Hutchinson M.I."/>
            <person name="Powell A.J."/>
            <person name="Barry K."/>
            <person name="Miller A.N."/>
            <person name="Grigoriev I.V."/>
            <person name="Debuchy R."/>
            <person name="Gladieux P."/>
            <person name="Thoren M.H."/>
            <person name="Johannesson H."/>
        </authorList>
    </citation>
    <scope>NUCLEOTIDE SEQUENCE</scope>
    <source>
        <strain evidence="2">CBS 606.72</strain>
    </source>
</reference>
<feature type="signal peptide" evidence="1">
    <location>
        <begin position="1"/>
        <end position="27"/>
    </location>
</feature>
<organism evidence="2 3">
    <name type="scientific">Immersiella caudata</name>
    <dbReference type="NCBI Taxonomy" id="314043"/>
    <lineage>
        <taxon>Eukaryota</taxon>
        <taxon>Fungi</taxon>
        <taxon>Dikarya</taxon>
        <taxon>Ascomycota</taxon>
        <taxon>Pezizomycotina</taxon>
        <taxon>Sordariomycetes</taxon>
        <taxon>Sordariomycetidae</taxon>
        <taxon>Sordariales</taxon>
        <taxon>Lasiosphaeriaceae</taxon>
        <taxon>Immersiella</taxon>
    </lineage>
</organism>
<gene>
    <name evidence="2" type="ORF">B0T14DRAFT_229519</name>
</gene>
<evidence type="ECO:0000313" key="3">
    <source>
        <dbReference type="Proteomes" id="UP001175000"/>
    </source>
</evidence>
<proteinExistence type="predicted"/>
<feature type="chain" id="PRO_5041335803" evidence="1">
    <location>
        <begin position="28"/>
        <end position="237"/>
    </location>
</feature>